<dbReference type="InterPro" id="IPR004837">
    <property type="entry name" value="NaCa_Exmemb"/>
</dbReference>
<evidence type="ECO:0000256" key="15">
    <source>
        <dbReference type="ARBA" id="ARBA00023065"/>
    </source>
</evidence>
<sequence>MILNQLASWNALVIPLLCYSVSAMELVDGLCPSLKQIECKPGLLLPVWKPVNNTSAGDKAARSIVYFFALLYCFLGVSIIADRFMAAIEVITSQEKEIVIKTKSGEKQTVSVRIWNETVSNLTLMALGSSAPEILLSIIEICGKNFEAGDLGPGTIVGSAAFNMFVIIGVCIIVIPKDSVRRIKHLSVFFVTSSWSVFAYLWLYFIIAISSPDEVVIWEALLTFAFFPLTVLTAYIADRKIFQRNFLKKRYIARRRLKSSLDEDVELNGKLPSVKISDEDSEDPKNAFERTRLEYVEAIKNIRKEHPTIDPKELEELAQIEVLNKGPKSRALYRMQATRTLTGGGNVITKAKIERKMSIQTVEVKELYGPETQQVFFSPGHYTVMENVGSFNLTVSRKGGDMNATISVDYCTEDGTAAANEDYVPSSGTLIFNASEVHKQISISIIDDDVFEEDEHFSVRLNNLRVIRSTSPMDLRLVEPSVATVLVLDDDHCGVFQFQSDSVTISESCGFAEIPVVRNSGARGIVRVPYKTVEGTAKGNGKDYIDTSGYIEFENDQTEATIRVAIVDDNEYEKNEFFYIQLDEPILMSKEEPLSFFSLVSLRHSSSESTTITRPSQPAHMMKVPVPENLQLPDDPAKAEKILEEQGLDTGKPRLGPFATIKVDITESTEFKNIVDRLVKEGKWSLLVGTSSWQEQFVDAITVNGAEEDQFEPTNDSVEVVNPSCGDYVMHFLTVFWKVIFAFVPPTDYLGGWLCFFVSIIAIGFLTAIIGDLASAFGCSVGLTDAVTATTFVALGTSLPGWLFFTSFLG</sequence>
<feature type="domain" description="Calx-beta" evidence="22">
    <location>
        <begin position="360"/>
        <end position="462"/>
    </location>
</feature>
<feature type="signal peptide" evidence="21">
    <location>
        <begin position="1"/>
        <end position="23"/>
    </location>
</feature>
<evidence type="ECO:0000256" key="10">
    <source>
        <dbReference type="ARBA" id="ARBA00022737"/>
    </source>
</evidence>
<evidence type="ECO:0000256" key="14">
    <source>
        <dbReference type="ARBA" id="ARBA00023053"/>
    </source>
</evidence>
<keyword evidence="13 20" id="KW-1133">Transmembrane helix</keyword>
<feature type="transmembrane region" description="Helical" evidence="20">
    <location>
        <begin position="750"/>
        <end position="774"/>
    </location>
</feature>
<dbReference type="InterPro" id="IPR038081">
    <property type="entry name" value="CalX-like_sf"/>
</dbReference>
<evidence type="ECO:0000256" key="1">
    <source>
        <dbReference type="ARBA" id="ARBA00004651"/>
    </source>
</evidence>
<dbReference type="GO" id="GO:0005516">
    <property type="term" value="F:calmodulin binding"/>
    <property type="evidence" value="ECO:0007669"/>
    <property type="project" value="UniProtKB-KW"/>
</dbReference>
<evidence type="ECO:0000259" key="22">
    <source>
        <dbReference type="SMART" id="SM00237"/>
    </source>
</evidence>
<evidence type="ECO:0000313" key="23">
    <source>
        <dbReference type="EMBL" id="JAP54782.1"/>
    </source>
</evidence>
<keyword evidence="3" id="KW-0813">Transport</keyword>
<dbReference type="GO" id="GO:0007154">
    <property type="term" value="P:cell communication"/>
    <property type="evidence" value="ECO:0007669"/>
    <property type="project" value="InterPro"/>
</dbReference>
<dbReference type="GO" id="GO:0098703">
    <property type="term" value="P:calcium ion import across plasma membrane"/>
    <property type="evidence" value="ECO:0007669"/>
    <property type="project" value="TreeGrafter"/>
</dbReference>
<dbReference type="SUPFAM" id="SSF141072">
    <property type="entry name" value="CalX-like"/>
    <property type="match status" value="2"/>
</dbReference>
<reference evidence="23" key="1">
    <citation type="submission" date="2016-01" db="EMBL/GenBank/DDBJ databases">
        <title>Reference transcriptome for the parasite Schistocephalus solidus: insights into the molecular evolution of parasitism.</title>
        <authorList>
            <person name="Hebert F.O."/>
            <person name="Grambauer S."/>
            <person name="Barber I."/>
            <person name="Landry C.R."/>
            <person name="Aubin-Horth N."/>
        </authorList>
    </citation>
    <scope>NUCLEOTIDE SEQUENCE</scope>
</reference>
<evidence type="ECO:0000256" key="9">
    <source>
        <dbReference type="ARBA" id="ARBA00022729"/>
    </source>
</evidence>
<keyword evidence="8" id="KW-0479">Metal-binding</keyword>
<keyword evidence="9 21" id="KW-0732">Signal</keyword>
<dbReference type="PANTHER" id="PTHR11878:SF65">
    <property type="entry name" value="NA_CA-EXCHANGE PROTEIN, ISOFORM G"/>
    <property type="match status" value="1"/>
</dbReference>
<dbReference type="Pfam" id="PF16494">
    <property type="entry name" value="Na_Ca_ex_C"/>
    <property type="match status" value="1"/>
</dbReference>
<evidence type="ECO:0000256" key="11">
    <source>
        <dbReference type="ARBA" id="ARBA00022837"/>
    </source>
</evidence>
<feature type="transmembrane region" description="Helical" evidence="20">
    <location>
        <begin position="187"/>
        <end position="209"/>
    </location>
</feature>
<organism evidence="23">
    <name type="scientific">Schistocephalus solidus</name>
    <name type="common">Tapeworm</name>
    <dbReference type="NCBI Taxonomy" id="70667"/>
    <lineage>
        <taxon>Eukaryota</taxon>
        <taxon>Metazoa</taxon>
        <taxon>Spiralia</taxon>
        <taxon>Lophotrochozoa</taxon>
        <taxon>Platyhelminthes</taxon>
        <taxon>Cestoda</taxon>
        <taxon>Eucestoda</taxon>
        <taxon>Diphyllobothriidea</taxon>
        <taxon>Diphyllobothriidae</taxon>
        <taxon>Schistocephalus</taxon>
    </lineage>
</organism>
<evidence type="ECO:0000256" key="12">
    <source>
        <dbReference type="ARBA" id="ARBA00022860"/>
    </source>
</evidence>
<proteinExistence type="inferred from homology"/>
<keyword evidence="4" id="KW-0050">Antiport</keyword>
<gene>
    <name evidence="23" type="primary">NAC3</name>
    <name evidence="23" type="ORF">TR147543</name>
</gene>
<keyword evidence="16 20" id="KW-0472">Membrane</keyword>
<feature type="transmembrane region" description="Helical" evidence="20">
    <location>
        <begin position="64"/>
        <end position="81"/>
    </location>
</feature>
<dbReference type="Pfam" id="PF01699">
    <property type="entry name" value="Na_Ca_ex"/>
    <property type="match status" value="1"/>
</dbReference>
<keyword evidence="5" id="KW-1003">Cell membrane</keyword>
<evidence type="ECO:0000256" key="6">
    <source>
        <dbReference type="ARBA" id="ARBA00022568"/>
    </source>
</evidence>
<dbReference type="PANTHER" id="PTHR11878">
    <property type="entry name" value="SODIUM/CALCIUM EXCHANGER"/>
    <property type="match status" value="1"/>
</dbReference>
<keyword evidence="6" id="KW-0109">Calcium transport</keyword>
<keyword evidence="11" id="KW-0106">Calcium</keyword>
<evidence type="ECO:0000256" key="8">
    <source>
        <dbReference type="ARBA" id="ARBA00022723"/>
    </source>
</evidence>
<dbReference type="InterPro" id="IPR051171">
    <property type="entry name" value="CaCA"/>
</dbReference>
<feature type="chain" id="PRO_5007051412" evidence="21">
    <location>
        <begin position="24"/>
        <end position="810"/>
    </location>
</feature>
<keyword evidence="12" id="KW-0112">Calmodulin-binding</keyword>
<dbReference type="PRINTS" id="PR01259">
    <property type="entry name" value="NACAEXCHNGR"/>
</dbReference>
<protein>
    <submittedName>
        <fullName evidence="23">Sodium/calcium exchanger 3</fullName>
    </submittedName>
</protein>
<name>A0A0X3Q1W6_SCHSO</name>
<feature type="transmembrane region" description="Helical" evidence="20">
    <location>
        <begin position="786"/>
        <end position="805"/>
    </location>
</feature>
<evidence type="ECO:0000256" key="3">
    <source>
        <dbReference type="ARBA" id="ARBA00022448"/>
    </source>
</evidence>
<dbReference type="InterPro" id="IPR044880">
    <property type="entry name" value="NCX_ion-bd_dom_sf"/>
</dbReference>
<dbReference type="Gene3D" id="2.60.40.2030">
    <property type="match status" value="2"/>
</dbReference>
<dbReference type="AlphaFoldDB" id="A0A0X3Q1W6"/>
<feature type="domain" description="Calx-beta" evidence="22">
    <location>
        <begin position="483"/>
        <end position="583"/>
    </location>
</feature>
<dbReference type="GO" id="GO:0098794">
    <property type="term" value="C:postsynapse"/>
    <property type="evidence" value="ECO:0007669"/>
    <property type="project" value="TreeGrafter"/>
</dbReference>
<feature type="transmembrane region" description="Helical" evidence="20">
    <location>
        <begin position="215"/>
        <end position="237"/>
    </location>
</feature>
<evidence type="ECO:0000256" key="2">
    <source>
        <dbReference type="ARBA" id="ARBA00007489"/>
    </source>
</evidence>
<accession>A0A0X3Q1W6</accession>
<evidence type="ECO:0000256" key="4">
    <source>
        <dbReference type="ARBA" id="ARBA00022449"/>
    </source>
</evidence>
<dbReference type="NCBIfam" id="TIGR00845">
    <property type="entry name" value="caca"/>
    <property type="match status" value="1"/>
</dbReference>
<keyword evidence="10" id="KW-0677">Repeat</keyword>
<evidence type="ECO:0000256" key="16">
    <source>
        <dbReference type="ARBA" id="ARBA00023136"/>
    </source>
</evidence>
<dbReference type="GO" id="GO:0005432">
    <property type="term" value="F:calcium:sodium antiporter activity"/>
    <property type="evidence" value="ECO:0007669"/>
    <property type="project" value="InterPro"/>
</dbReference>
<dbReference type="EMBL" id="GEEE01008443">
    <property type="protein sequence ID" value="JAP54782.1"/>
    <property type="molecule type" value="Transcribed_RNA"/>
</dbReference>
<comment type="similarity">
    <text evidence="2">Belongs to the Ca(2+):cation antiporter (CaCA) (TC 2.A.19) family. SLC8 subfamily.</text>
</comment>
<evidence type="ECO:0000256" key="20">
    <source>
        <dbReference type="SAM" id="Phobius"/>
    </source>
</evidence>
<dbReference type="GO" id="GO:0030424">
    <property type="term" value="C:axon"/>
    <property type="evidence" value="ECO:0007669"/>
    <property type="project" value="TreeGrafter"/>
</dbReference>
<evidence type="ECO:0000256" key="5">
    <source>
        <dbReference type="ARBA" id="ARBA00022475"/>
    </source>
</evidence>
<evidence type="ECO:0000256" key="19">
    <source>
        <dbReference type="ARBA" id="ARBA00033667"/>
    </source>
</evidence>
<evidence type="ECO:0000256" key="7">
    <source>
        <dbReference type="ARBA" id="ARBA00022692"/>
    </source>
</evidence>
<keyword evidence="14" id="KW-0915">Sodium</keyword>
<dbReference type="InterPro" id="IPR004836">
    <property type="entry name" value="Na_Ca_Ex"/>
</dbReference>
<comment type="catalytic activity">
    <reaction evidence="19">
        <text>Ca(2+)(in) + 3 Na(+)(out) = Ca(2+)(out) + 3 Na(+)(in)</text>
        <dbReference type="Rhea" id="RHEA:69955"/>
        <dbReference type="ChEBI" id="CHEBI:29101"/>
        <dbReference type="ChEBI" id="CHEBI:29108"/>
    </reaction>
</comment>
<dbReference type="GO" id="GO:0042383">
    <property type="term" value="C:sarcolemma"/>
    <property type="evidence" value="ECO:0007669"/>
    <property type="project" value="TreeGrafter"/>
</dbReference>
<dbReference type="SMART" id="SM00237">
    <property type="entry name" value="Calx_beta"/>
    <property type="match status" value="2"/>
</dbReference>
<comment type="subcellular location">
    <subcellularLocation>
        <location evidence="1">Cell membrane</location>
        <topology evidence="1">Multi-pass membrane protein</topology>
    </subcellularLocation>
</comment>
<keyword evidence="18" id="KW-0739">Sodium transport</keyword>
<evidence type="ECO:0000256" key="17">
    <source>
        <dbReference type="ARBA" id="ARBA00023180"/>
    </source>
</evidence>
<dbReference type="Pfam" id="PF03160">
    <property type="entry name" value="Calx-beta"/>
    <property type="match status" value="1"/>
</dbReference>
<keyword evidence="7 20" id="KW-0812">Transmembrane</keyword>
<feature type="transmembrane region" description="Helical" evidence="20">
    <location>
        <begin position="156"/>
        <end position="175"/>
    </location>
</feature>
<keyword evidence="17" id="KW-0325">Glycoprotein</keyword>
<evidence type="ECO:0000256" key="21">
    <source>
        <dbReference type="SAM" id="SignalP"/>
    </source>
</evidence>
<evidence type="ECO:0000256" key="18">
    <source>
        <dbReference type="ARBA" id="ARBA00023201"/>
    </source>
</evidence>
<dbReference type="GO" id="GO:0046872">
    <property type="term" value="F:metal ion binding"/>
    <property type="evidence" value="ECO:0007669"/>
    <property type="project" value="UniProtKB-KW"/>
</dbReference>
<dbReference type="InterPro" id="IPR032452">
    <property type="entry name" value="Na_Ca_Ex_C-exten"/>
</dbReference>
<dbReference type="InterPro" id="IPR003644">
    <property type="entry name" value="Calx_beta"/>
</dbReference>
<dbReference type="Gene3D" id="1.20.1420.30">
    <property type="entry name" value="NCX, central ion-binding region"/>
    <property type="match status" value="1"/>
</dbReference>
<evidence type="ECO:0000256" key="13">
    <source>
        <dbReference type="ARBA" id="ARBA00022989"/>
    </source>
</evidence>
<keyword evidence="15" id="KW-0406">Ion transport</keyword>